<dbReference type="AlphaFoldDB" id="A0AAV2JFT3"/>
<protein>
    <submittedName>
        <fullName evidence="2">Uncharacterized protein</fullName>
    </submittedName>
</protein>
<feature type="compositionally biased region" description="Low complexity" evidence="1">
    <location>
        <begin position="303"/>
        <end position="314"/>
    </location>
</feature>
<keyword evidence="3" id="KW-1185">Reference proteome</keyword>
<reference evidence="2 3" key="1">
    <citation type="submission" date="2024-04" db="EMBL/GenBank/DDBJ databases">
        <authorList>
            <person name="Waldvogel A.-M."/>
            <person name="Schoenle A."/>
        </authorList>
    </citation>
    <scope>NUCLEOTIDE SEQUENCE [LARGE SCALE GENOMIC DNA]</scope>
</reference>
<accession>A0AAV2JFT3</accession>
<evidence type="ECO:0000256" key="1">
    <source>
        <dbReference type="SAM" id="MobiDB-lite"/>
    </source>
</evidence>
<sequence>MHLISVQHSRCHLHRPSPTLTPLLPPFPSLPPFNALHLHPQLLRPCSPRTLLLLLAPPAPLVPRGDILSTNPPRRVVHTFVSHPPGHLYISTLTIIPPRPLTSSTPAAPFTFKPHSHILIILTSPARHVPPDFYNCDTRHPSSPHTLFGHPPALSFTKHSPNPPSSLFVTSNSTSITPPQNTATYSIPAKPKPSTTNPEFHLQHNWPQNVRPLFFENETPSPPYVRSIRPLHTPYPDPFTPTQQPQSLSLYSRIVGPLQYLLIHLAPKLLTQLPRSTTGRPHYGGGAHTHHYSTPCPPPSPPKRQCSSSRPPSR</sequence>
<feature type="region of interest" description="Disordered" evidence="1">
    <location>
        <begin position="150"/>
        <end position="198"/>
    </location>
</feature>
<proteinExistence type="predicted"/>
<evidence type="ECO:0000313" key="2">
    <source>
        <dbReference type="EMBL" id="CAL1575018.1"/>
    </source>
</evidence>
<organism evidence="2 3">
    <name type="scientific">Knipowitschia caucasica</name>
    <name type="common">Caucasian dwarf goby</name>
    <name type="synonym">Pomatoschistus caucasicus</name>
    <dbReference type="NCBI Taxonomy" id="637954"/>
    <lineage>
        <taxon>Eukaryota</taxon>
        <taxon>Metazoa</taxon>
        <taxon>Chordata</taxon>
        <taxon>Craniata</taxon>
        <taxon>Vertebrata</taxon>
        <taxon>Euteleostomi</taxon>
        <taxon>Actinopterygii</taxon>
        <taxon>Neopterygii</taxon>
        <taxon>Teleostei</taxon>
        <taxon>Neoteleostei</taxon>
        <taxon>Acanthomorphata</taxon>
        <taxon>Gobiaria</taxon>
        <taxon>Gobiiformes</taxon>
        <taxon>Gobioidei</taxon>
        <taxon>Gobiidae</taxon>
        <taxon>Gobiinae</taxon>
        <taxon>Knipowitschia</taxon>
    </lineage>
</organism>
<feature type="compositionally biased region" description="Polar residues" evidence="1">
    <location>
        <begin position="157"/>
        <end position="185"/>
    </location>
</feature>
<dbReference type="Proteomes" id="UP001497482">
    <property type="component" value="Chromosome 12"/>
</dbReference>
<gene>
    <name evidence="2" type="ORF">KC01_LOCUS6670</name>
</gene>
<dbReference type="EMBL" id="OZ035834">
    <property type="protein sequence ID" value="CAL1575018.1"/>
    <property type="molecule type" value="Genomic_DNA"/>
</dbReference>
<evidence type="ECO:0000313" key="3">
    <source>
        <dbReference type="Proteomes" id="UP001497482"/>
    </source>
</evidence>
<name>A0AAV2JFT3_KNICA</name>
<feature type="region of interest" description="Disordered" evidence="1">
    <location>
        <begin position="276"/>
        <end position="314"/>
    </location>
</feature>